<evidence type="ECO:0000256" key="3">
    <source>
        <dbReference type="ARBA" id="ARBA00022630"/>
    </source>
</evidence>
<dbReference type="EMBL" id="CP001791">
    <property type="protein sequence ID" value="ADH99649.1"/>
    <property type="molecule type" value="Genomic_DNA"/>
</dbReference>
<feature type="binding site" evidence="11">
    <location>
        <begin position="280"/>
        <end position="281"/>
    </location>
    <ligand>
        <name>FMN</name>
        <dbReference type="ChEBI" id="CHEBI:58210"/>
    </ligand>
</feature>
<dbReference type="HOGENOM" id="CLU_065515_0_0_9"/>
<feature type="binding site" evidence="11">
    <location>
        <begin position="62"/>
        <end position="64"/>
    </location>
    <ligand>
        <name>FMN</name>
        <dbReference type="ChEBI" id="CHEBI:58210"/>
    </ligand>
</feature>
<dbReference type="NCBIfam" id="TIGR02151">
    <property type="entry name" value="IPP_isom_2"/>
    <property type="match status" value="1"/>
</dbReference>
<protein>
    <recommendedName>
        <fullName evidence="11">Isopentenyl-diphosphate delta-isomerase</fullName>
        <shortName evidence="11">IPP isomerase</shortName>
        <ecNumber evidence="11">5.3.3.2</ecNumber>
    </recommendedName>
    <alternativeName>
        <fullName evidence="11">Isopentenyl diphosphate:dimethylallyl diphosphate isomerase</fullName>
    </alternativeName>
    <alternativeName>
        <fullName evidence="11">Isopentenyl pyrophosphate isomerase</fullName>
    </alternativeName>
    <alternativeName>
        <fullName evidence="11">Type 2 isopentenyl diphosphate isomerase</fullName>
        <shortName evidence="11">IDI-2</shortName>
    </alternativeName>
</protein>
<dbReference type="GO" id="GO:0008299">
    <property type="term" value="P:isoprenoid biosynthetic process"/>
    <property type="evidence" value="ECO:0007669"/>
    <property type="project" value="UniProtKB-UniRule"/>
</dbReference>
<keyword evidence="6 11" id="KW-0460">Magnesium</keyword>
<comment type="subunit">
    <text evidence="10 11">Homooctamer. Dimer of tetramers.</text>
</comment>
<dbReference type="GO" id="GO:0070402">
    <property type="term" value="F:NADPH binding"/>
    <property type="evidence" value="ECO:0007669"/>
    <property type="project" value="UniProtKB-UniRule"/>
</dbReference>
<feature type="binding site" evidence="11">
    <location>
        <position position="184"/>
    </location>
    <ligand>
        <name>FMN</name>
        <dbReference type="ChEBI" id="CHEBI:58210"/>
    </ligand>
</feature>
<feature type="binding site" evidence="11">
    <location>
        <position position="122"/>
    </location>
    <ligand>
        <name>FMN</name>
        <dbReference type="ChEBI" id="CHEBI:58210"/>
    </ligand>
</feature>
<dbReference type="AlphaFoldDB" id="D6XVB1"/>
<dbReference type="InterPro" id="IPR000262">
    <property type="entry name" value="FMN-dep_DH"/>
</dbReference>
<dbReference type="KEGG" id="bse:Bsel_2145"/>
<evidence type="ECO:0000256" key="5">
    <source>
        <dbReference type="ARBA" id="ARBA00022723"/>
    </source>
</evidence>
<dbReference type="GO" id="GO:0010181">
    <property type="term" value="F:FMN binding"/>
    <property type="evidence" value="ECO:0007669"/>
    <property type="project" value="UniProtKB-UniRule"/>
</dbReference>
<dbReference type="HAMAP" id="MF_00354">
    <property type="entry name" value="Idi_2"/>
    <property type="match status" value="1"/>
</dbReference>
<comment type="catalytic activity">
    <reaction evidence="11">
        <text>isopentenyl diphosphate = dimethylallyl diphosphate</text>
        <dbReference type="Rhea" id="RHEA:23284"/>
        <dbReference type="ChEBI" id="CHEBI:57623"/>
        <dbReference type="ChEBI" id="CHEBI:128769"/>
        <dbReference type="EC" id="5.3.3.2"/>
    </reaction>
</comment>
<evidence type="ECO:0000256" key="6">
    <source>
        <dbReference type="ARBA" id="ARBA00022842"/>
    </source>
</evidence>
<keyword evidence="8 11" id="KW-0414">Isoprene biosynthesis</keyword>
<dbReference type="EC" id="5.3.3.2" evidence="11"/>
<dbReference type="Gene3D" id="3.20.20.70">
    <property type="entry name" value="Aldolase class I"/>
    <property type="match status" value="1"/>
</dbReference>
<comment type="function">
    <text evidence="11">Involved in the biosynthesis of isoprenoids. Catalyzes the 1,3-allylic rearrangement of the homoallylic substrate isopentenyl (IPP) to its allylic isomer, dimethylallyl diphosphate (DMAPP).</text>
</comment>
<keyword evidence="3 11" id="KW-0285">Flavoprotein</keyword>
<dbReference type="GO" id="GO:0005737">
    <property type="term" value="C:cytoplasm"/>
    <property type="evidence" value="ECO:0007669"/>
    <property type="project" value="UniProtKB-SubCell"/>
</dbReference>
<proteinExistence type="inferred from homology"/>
<evidence type="ECO:0000256" key="4">
    <source>
        <dbReference type="ARBA" id="ARBA00022643"/>
    </source>
</evidence>
<dbReference type="STRING" id="439292.Bsel_2145"/>
<dbReference type="PANTHER" id="PTHR43665">
    <property type="entry name" value="ISOPENTENYL-DIPHOSPHATE DELTA-ISOMERASE"/>
    <property type="match status" value="1"/>
</dbReference>
<keyword evidence="4 11" id="KW-0288">FMN</keyword>
<comment type="cofactor">
    <cofactor evidence="11">
        <name>NADPH</name>
        <dbReference type="ChEBI" id="CHEBI:57783"/>
    </cofactor>
</comment>
<reference evidence="13" key="1">
    <citation type="submission" date="2009-10" db="EMBL/GenBank/DDBJ databases">
        <title>Complete sequence of Bacillus selenitireducens MLS10.</title>
        <authorList>
            <consortium name="US DOE Joint Genome Institute"/>
            <person name="Lucas S."/>
            <person name="Copeland A."/>
            <person name="Lapidus A."/>
            <person name="Glavina del Rio T."/>
            <person name="Dalin E."/>
            <person name="Tice H."/>
            <person name="Bruce D."/>
            <person name="Goodwin L."/>
            <person name="Pitluck S."/>
            <person name="Sims D."/>
            <person name="Brettin T."/>
            <person name="Detter J.C."/>
            <person name="Han C."/>
            <person name="Larimer F."/>
            <person name="Land M."/>
            <person name="Hauser L."/>
            <person name="Kyrpides N."/>
            <person name="Ovchinnikova G."/>
            <person name="Stolz J."/>
        </authorList>
    </citation>
    <scope>NUCLEOTIDE SEQUENCE [LARGE SCALE GENOMIC DNA]</scope>
    <source>
        <strain evidence="13">MLS10</strain>
    </source>
</reference>
<feature type="domain" description="FMN-dependent dehydrogenase" evidence="12">
    <location>
        <begin position="162"/>
        <end position="323"/>
    </location>
</feature>
<dbReference type="Pfam" id="PF01070">
    <property type="entry name" value="FMN_dh"/>
    <property type="match status" value="1"/>
</dbReference>
<evidence type="ECO:0000256" key="2">
    <source>
        <dbReference type="ARBA" id="ARBA00022490"/>
    </source>
</evidence>
<dbReference type="InterPro" id="IPR011179">
    <property type="entry name" value="IPdP_isomerase"/>
</dbReference>
<evidence type="ECO:0000313" key="13">
    <source>
        <dbReference type="EMBL" id="ADH99649.1"/>
    </source>
</evidence>
<evidence type="ECO:0000256" key="11">
    <source>
        <dbReference type="HAMAP-Rule" id="MF_00354"/>
    </source>
</evidence>
<dbReference type="InterPro" id="IPR013785">
    <property type="entry name" value="Aldolase_TIM"/>
</dbReference>
<accession>D6XVB1</accession>
<dbReference type="RefSeq" id="WP_013173071.1">
    <property type="nucleotide sequence ID" value="NC_014219.1"/>
</dbReference>
<comment type="subcellular location">
    <subcellularLocation>
        <location evidence="11">Cytoplasm</location>
    </subcellularLocation>
</comment>
<evidence type="ECO:0000256" key="1">
    <source>
        <dbReference type="ARBA" id="ARBA00001917"/>
    </source>
</evidence>
<evidence type="ECO:0000256" key="8">
    <source>
        <dbReference type="ARBA" id="ARBA00023229"/>
    </source>
</evidence>
<dbReference type="CDD" id="cd02811">
    <property type="entry name" value="IDI-2_FMN"/>
    <property type="match status" value="1"/>
</dbReference>
<dbReference type="GO" id="GO:0000287">
    <property type="term" value="F:magnesium ion binding"/>
    <property type="evidence" value="ECO:0007669"/>
    <property type="project" value="UniProtKB-UniRule"/>
</dbReference>
<comment type="cofactor">
    <cofactor evidence="11">
        <name>Mg(2+)</name>
        <dbReference type="ChEBI" id="CHEBI:18420"/>
    </cofactor>
</comment>
<keyword evidence="7 11" id="KW-0521">NADP</keyword>
<sequence length="352" mass="38198">MSRSKRKIDHIEHALSMESPRLSSMDDIAFVHNALPGLNVDDISLESSIGELNFSSPIFINAMTGGGGKETEKINRQLAQVANVFNIPMAVGSQMAAIRDRKEQQSYKVVRQYHPRGLVFANVGSEATVDQAKFCVDLLEADAIQIHLNVIQELVMPEGDRAFRGALERISMIAEELNVPVIVKEVGFGISLEAAKMLSKAGVAAIDVGGRGGTNFSWIENQRRDTPYDFFENWGIPTAAAIVESSSVAGKLPVLSTGGIQTSMDVAKSVALGANAAGMAGQVLKWLRTDGLDKTIQHMDQLMIELKTIMTALGAQSVHDLQSVPLVISGETHHWLTERSIDTKRFAGRGFV</sequence>
<keyword evidence="2 11" id="KW-0963">Cytoplasm</keyword>
<keyword evidence="5 11" id="KW-0479">Metal-binding</keyword>
<organism evidence="13 14">
    <name type="scientific">Bacillus selenitireducens (strain ATCC 700615 / DSM 15326 / MLS10)</name>
    <dbReference type="NCBI Taxonomy" id="439292"/>
    <lineage>
        <taxon>Bacteria</taxon>
        <taxon>Bacillati</taxon>
        <taxon>Bacillota</taxon>
        <taxon>Bacilli</taxon>
        <taxon>Bacillales</taxon>
        <taxon>Bacillaceae</taxon>
        <taxon>Salisediminibacterium</taxon>
    </lineage>
</organism>
<feature type="binding site" evidence="11">
    <location>
        <position position="153"/>
    </location>
    <ligand>
        <name>Mg(2+)</name>
        <dbReference type="ChEBI" id="CHEBI:18420"/>
    </ligand>
</feature>
<gene>
    <name evidence="11" type="primary">fni</name>
    <name evidence="13" type="ordered locus">Bsel_2145</name>
</gene>
<comment type="cofactor">
    <cofactor evidence="1 11">
        <name>FMN</name>
        <dbReference type="ChEBI" id="CHEBI:58210"/>
    </cofactor>
</comment>
<feature type="binding site" evidence="11">
    <location>
        <position position="214"/>
    </location>
    <ligand>
        <name>FMN</name>
        <dbReference type="ChEBI" id="CHEBI:58210"/>
    </ligand>
</feature>
<dbReference type="GO" id="GO:0004452">
    <property type="term" value="F:isopentenyl-diphosphate delta-isomerase activity"/>
    <property type="evidence" value="ECO:0007669"/>
    <property type="project" value="UniProtKB-UniRule"/>
</dbReference>
<comment type="caution">
    <text evidence="11">Lacks conserved residue(s) required for the propagation of feature annotation.</text>
</comment>
<dbReference type="eggNOG" id="COG1304">
    <property type="taxonomic scope" value="Bacteria"/>
</dbReference>
<evidence type="ECO:0000256" key="10">
    <source>
        <dbReference type="ARBA" id="ARBA00025810"/>
    </source>
</evidence>
<evidence type="ECO:0000259" key="12">
    <source>
        <dbReference type="Pfam" id="PF01070"/>
    </source>
</evidence>
<evidence type="ECO:0000313" key="14">
    <source>
        <dbReference type="Proteomes" id="UP000000271"/>
    </source>
</evidence>
<dbReference type="PANTHER" id="PTHR43665:SF1">
    <property type="entry name" value="ISOPENTENYL-DIPHOSPHATE DELTA-ISOMERASE"/>
    <property type="match status" value="1"/>
</dbReference>
<evidence type="ECO:0000256" key="7">
    <source>
        <dbReference type="ARBA" id="ARBA00022857"/>
    </source>
</evidence>
<feature type="binding site" evidence="11">
    <location>
        <position position="93"/>
    </location>
    <ligand>
        <name>FMN</name>
        <dbReference type="ChEBI" id="CHEBI:58210"/>
    </ligand>
</feature>
<dbReference type="SUPFAM" id="SSF51395">
    <property type="entry name" value="FMN-linked oxidoreductases"/>
    <property type="match status" value="1"/>
</dbReference>
<dbReference type="SMART" id="SM01240">
    <property type="entry name" value="IMPDH"/>
    <property type="match status" value="1"/>
</dbReference>
<name>D6XVB1_BACIE</name>
<dbReference type="GO" id="GO:0016491">
    <property type="term" value="F:oxidoreductase activity"/>
    <property type="evidence" value="ECO:0007669"/>
    <property type="project" value="InterPro"/>
</dbReference>
<evidence type="ECO:0000256" key="9">
    <source>
        <dbReference type="ARBA" id="ARBA00023235"/>
    </source>
</evidence>
<dbReference type="Proteomes" id="UP000000271">
    <property type="component" value="Chromosome"/>
</dbReference>
<dbReference type="PIRSF" id="PIRSF003314">
    <property type="entry name" value="IPP_isomerase"/>
    <property type="match status" value="1"/>
</dbReference>
<feature type="binding site" evidence="11">
    <location>
        <begin position="6"/>
        <end position="7"/>
    </location>
    <ligand>
        <name>substrate</name>
    </ligand>
</feature>
<keyword evidence="14" id="KW-1185">Reference proteome</keyword>
<keyword evidence="9 11" id="KW-0413">Isomerase</keyword>
<feature type="binding site" evidence="11">
    <location>
        <position position="152"/>
    </location>
    <ligand>
        <name>substrate</name>
    </ligand>
</feature>
<dbReference type="OrthoDB" id="9795032at2"/>
<comment type="similarity">
    <text evidence="11">Belongs to the IPP isomerase type 2 family.</text>
</comment>